<evidence type="ECO:0000256" key="5">
    <source>
        <dbReference type="ARBA" id="ARBA00023002"/>
    </source>
</evidence>
<comment type="cofactor">
    <cofactor evidence="6">
        <name>Fe cation</name>
        <dbReference type="ChEBI" id="CHEBI:24875"/>
    </cofactor>
</comment>
<evidence type="ECO:0000256" key="4">
    <source>
        <dbReference type="ARBA" id="ARBA00022723"/>
    </source>
</evidence>
<keyword evidence="4 6" id="KW-0479">Metal-binding</keyword>
<dbReference type="Gene3D" id="1.10.645.10">
    <property type="entry name" value="Cytochrome-c3 Hydrogenase, chain B"/>
    <property type="match status" value="1"/>
</dbReference>
<keyword evidence="3 6" id="KW-0533">Nickel</keyword>
<accession>A0A7V4E2A6</accession>
<dbReference type="Pfam" id="PF00374">
    <property type="entry name" value="NiFeSe_Hases"/>
    <property type="match status" value="2"/>
</dbReference>
<feature type="binding site" evidence="6">
    <location>
        <position position="409"/>
    </location>
    <ligand>
        <name>Mg(2+)</name>
        <dbReference type="ChEBI" id="CHEBI:18420"/>
    </ligand>
</feature>
<organism evidence="7">
    <name type="scientific">candidate division WOR-3 bacterium</name>
    <dbReference type="NCBI Taxonomy" id="2052148"/>
    <lineage>
        <taxon>Bacteria</taxon>
        <taxon>Bacteria division WOR-3</taxon>
    </lineage>
</organism>
<feature type="binding site" evidence="6">
    <location>
        <position position="43"/>
    </location>
    <ligand>
        <name>Mg(2+)</name>
        <dbReference type="ChEBI" id="CHEBI:18420"/>
    </ligand>
</feature>
<evidence type="ECO:0000256" key="2">
    <source>
        <dbReference type="ARBA" id="ARBA00009292"/>
    </source>
</evidence>
<protein>
    <submittedName>
        <fullName evidence="7">Ni/Fe hydrogenase subunit alpha</fullName>
    </submittedName>
</protein>
<feature type="binding site" evidence="6">
    <location>
        <position position="62"/>
    </location>
    <ligand>
        <name>Mg(2+)</name>
        <dbReference type="ChEBI" id="CHEBI:18420"/>
    </ligand>
</feature>
<dbReference type="GO" id="GO:0008901">
    <property type="term" value="F:ferredoxin hydrogenase activity"/>
    <property type="evidence" value="ECO:0007669"/>
    <property type="project" value="InterPro"/>
</dbReference>
<evidence type="ECO:0000256" key="3">
    <source>
        <dbReference type="ARBA" id="ARBA00022596"/>
    </source>
</evidence>
<dbReference type="PROSITE" id="PS00507">
    <property type="entry name" value="NI_HGENASE_L_1"/>
    <property type="match status" value="1"/>
</dbReference>
<dbReference type="InterPro" id="IPR018194">
    <property type="entry name" value="Ni-dep_hyd_lsu_Ni_BS"/>
</dbReference>
<sequence length="487" mass="55009">MGKRIEIDPITRLEGHGKIEIFLDEKGNVEKAYLVVPELRGFEIFSLGKPAELMPQITPRICGVCPTAHHMASAKACDDLFKVEVPSAAKKLREMFYNMFMVEDHTLHFYILGGPDFIVGPDAPKAERNVLGVINKVGLEIGKKVIGIRRKIRELMTFLGGKVIHPVWALPGGVSKGLKKEDQKKFIEVAQEAVDFSLFTLKAFKDIVLSNKKYVELITSDTYTHRTYYMGLVDDKNKVNFYDGWIRVVDPEGKEFAKFKVQDYQKFLAEHVEPWTYIKFLYLKDVGWKGFVDGKDSGIYAVAPLARLNASDGMATPKAQEAYEEMYKTLGGKPVHHTLAMHWARVIEIIYAAERFLELAKDDEITSDKIRNIPKETPKEGFGVVEAPRGTLYHHYQTDEKGRITKANLLVATQNNSARIAMSVEKAAKGLIKGGKVDDGILNMIEMAFRAYDPCHACGTHSIPGRIPIKVLIYNKDREIIKEIRNF</sequence>
<comment type="cofactor">
    <cofactor evidence="1 6">
        <name>Ni(2+)</name>
        <dbReference type="ChEBI" id="CHEBI:49786"/>
    </cofactor>
</comment>
<evidence type="ECO:0000256" key="6">
    <source>
        <dbReference type="PIRSR" id="PIRSR601501-1"/>
    </source>
</evidence>
<evidence type="ECO:0000256" key="1">
    <source>
        <dbReference type="ARBA" id="ARBA00001967"/>
    </source>
</evidence>
<feature type="binding site" evidence="6">
    <location>
        <position position="455"/>
    </location>
    <ligand>
        <name>Ni(2+)</name>
        <dbReference type="ChEBI" id="CHEBI:49786"/>
    </ligand>
</feature>
<dbReference type="SUPFAM" id="SSF56762">
    <property type="entry name" value="HydB/Nqo4-like"/>
    <property type="match status" value="1"/>
</dbReference>
<reference evidence="7" key="1">
    <citation type="journal article" date="2020" name="mSystems">
        <title>Genome- and Community-Level Interaction Insights into Carbon Utilization and Element Cycling Functions of Hydrothermarchaeota in Hydrothermal Sediment.</title>
        <authorList>
            <person name="Zhou Z."/>
            <person name="Liu Y."/>
            <person name="Xu W."/>
            <person name="Pan J."/>
            <person name="Luo Z.H."/>
            <person name="Li M."/>
        </authorList>
    </citation>
    <scope>NUCLEOTIDE SEQUENCE [LARGE SCALE GENOMIC DNA]</scope>
    <source>
        <strain evidence="7">SpSt-695</strain>
    </source>
</reference>
<keyword evidence="5" id="KW-0560">Oxidoreductase</keyword>
<feature type="binding site" evidence="6">
    <location>
        <position position="461"/>
    </location>
    <ligand>
        <name>Mg(2+)</name>
        <dbReference type="ChEBI" id="CHEBI:18420"/>
    </ligand>
</feature>
<dbReference type="EMBL" id="DTDP01000135">
    <property type="protein sequence ID" value="HGK53968.1"/>
    <property type="molecule type" value="Genomic_DNA"/>
</dbReference>
<comment type="caution">
    <text evidence="7">The sequence shown here is derived from an EMBL/GenBank/DDBJ whole genome shotgun (WGS) entry which is preliminary data.</text>
</comment>
<dbReference type="AlphaFoldDB" id="A0A7V4E2A6"/>
<evidence type="ECO:0000313" key="7">
    <source>
        <dbReference type="EMBL" id="HGK53968.1"/>
    </source>
</evidence>
<dbReference type="PANTHER" id="PTHR43600:SF2">
    <property type="entry name" value="F420-NON-REDUCING HYDROGENASE VHU SUBUNIT A"/>
    <property type="match status" value="1"/>
</dbReference>
<feature type="binding site" evidence="6">
    <location>
        <position position="458"/>
    </location>
    <ligand>
        <name>Fe cation</name>
        <dbReference type="ChEBI" id="CHEBI:24875"/>
    </ligand>
</feature>
<feature type="binding site" evidence="6">
    <location>
        <position position="65"/>
    </location>
    <ligand>
        <name>Fe cation</name>
        <dbReference type="ChEBI" id="CHEBI:24875"/>
    </ligand>
</feature>
<comment type="similarity">
    <text evidence="2">Belongs to the [NiFe]/[NiFeSe] hydrogenase large subunit family.</text>
</comment>
<dbReference type="PANTHER" id="PTHR43600">
    <property type="entry name" value="COENZYME F420 HYDROGENASE, SUBUNIT ALPHA"/>
    <property type="match status" value="1"/>
</dbReference>
<dbReference type="InterPro" id="IPR001501">
    <property type="entry name" value="Ni-dep_hyd_lsu"/>
</dbReference>
<name>A0A7V4E2A6_UNCW3</name>
<feature type="binding site" evidence="6">
    <location>
        <position position="65"/>
    </location>
    <ligand>
        <name>Ni(2+)</name>
        <dbReference type="ChEBI" id="CHEBI:49786"/>
    </ligand>
</feature>
<proteinExistence type="inferred from homology"/>
<keyword evidence="6" id="KW-0460">Magnesium</keyword>
<gene>
    <name evidence="7" type="ORF">ENU72_02975</name>
</gene>
<keyword evidence="6" id="KW-0408">Iron</keyword>
<dbReference type="GO" id="GO:0016151">
    <property type="term" value="F:nickel cation binding"/>
    <property type="evidence" value="ECO:0007669"/>
    <property type="project" value="InterPro"/>
</dbReference>
<dbReference type="InterPro" id="IPR029014">
    <property type="entry name" value="NiFe-Hase_large"/>
</dbReference>